<dbReference type="RefSeq" id="WP_378160127.1">
    <property type="nucleotide sequence ID" value="NZ_JBHSBU010000001.1"/>
</dbReference>
<keyword evidence="2" id="KW-1185">Reference proteome</keyword>
<accession>A0ABV8MII4</accession>
<proteinExistence type="predicted"/>
<evidence type="ECO:0000313" key="2">
    <source>
        <dbReference type="Proteomes" id="UP001595791"/>
    </source>
</evidence>
<reference evidence="2" key="1">
    <citation type="journal article" date="2019" name="Int. J. Syst. Evol. Microbiol.">
        <title>The Global Catalogue of Microorganisms (GCM) 10K type strain sequencing project: providing services to taxonomists for standard genome sequencing and annotation.</title>
        <authorList>
            <consortium name="The Broad Institute Genomics Platform"/>
            <consortium name="The Broad Institute Genome Sequencing Center for Infectious Disease"/>
            <person name="Wu L."/>
            <person name="Ma J."/>
        </authorList>
    </citation>
    <scope>NUCLEOTIDE SEQUENCE [LARGE SCALE GENOMIC DNA]</scope>
    <source>
        <strain evidence="2">LMG 29894</strain>
    </source>
</reference>
<dbReference type="EMBL" id="JBHSBU010000001">
    <property type="protein sequence ID" value="MFC4157944.1"/>
    <property type="molecule type" value="Genomic_DNA"/>
</dbReference>
<evidence type="ECO:0008006" key="3">
    <source>
        <dbReference type="Google" id="ProtNLM"/>
    </source>
</evidence>
<name>A0ABV8MII4_9NEIS</name>
<organism evidence="1 2">
    <name type="scientific">Chitinimonas lacunae</name>
    <dbReference type="NCBI Taxonomy" id="1963018"/>
    <lineage>
        <taxon>Bacteria</taxon>
        <taxon>Pseudomonadati</taxon>
        <taxon>Pseudomonadota</taxon>
        <taxon>Betaproteobacteria</taxon>
        <taxon>Neisseriales</taxon>
        <taxon>Chitinibacteraceae</taxon>
        <taxon>Chitinimonas</taxon>
    </lineage>
</organism>
<gene>
    <name evidence="1" type="ORF">ACFOW7_01105</name>
</gene>
<dbReference type="Proteomes" id="UP001595791">
    <property type="component" value="Unassembled WGS sequence"/>
</dbReference>
<comment type="caution">
    <text evidence="1">The sequence shown here is derived from an EMBL/GenBank/DDBJ whole genome shotgun (WGS) entry which is preliminary data.</text>
</comment>
<protein>
    <recommendedName>
        <fullName evidence="3">Immunity protein 63 domain-containing protein</fullName>
    </recommendedName>
</protein>
<evidence type="ECO:0000313" key="1">
    <source>
        <dbReference type="EMBL" id="MFC4157944.1"/>
    </source>
</evidence>
<sequence>MSTYEKIRDGLFSKMRTKPQNDSEIHLRWVREAIKLVTDRLSDLLGSRDILLGRTPDPFRALDLDWPLDNQWRPDRDGRLDFYIGVRFADTSGIPDDPTIPRNFMVWLHGVVIVDHTLLSSGVGPYFHLADSSQREFRAEAFAEVMQSRLIRWVNNLPISWRPGNDIIILR</sequence>